<sequence>MINRVMIAAAVAAAFSAPAFAGLNLGGSAEMNFVYDKGQTEYGDDSWRSSLDRGIVINIDGDTKLDTLGKLNFRVSQKVAEGNKTPSVGSREAWVGLSGDWGTFRGGRQFLNSYLTLDWPYGQGGFWELAERDLGNWGGGGKVTAPIYVSQSLNYLSPNFGGFSYGVQYAWAEKGESAKLSDGATTDLSVNYAAGNLGLNAGFLTAKGVSNFDGDTDNDPKTPALPADNGDKDKQFYLGATYNVGGGLNVRGLYTGYEHKSTAGVKAKGSDLLAALTYGWDKSYVKLGLLHRNDKASALTGQKDFNLVKAEYGYSLASNVVWYGRVSQKKWGKDSVGDGESYTQFLTGVWAGF</sequence>
<protein>
    <submittedName>
        <fullName evidence="3">Porin</fullName>
    </submittedName>
</protein>
<dbReference type="EMBL" id="FPKR01000006">
    <property type="protein sequence ID" value="SFZ75866.1"/>
    <property type="molecule type" value="Genomic_DNA"/>
</dbReference>
<dbReference type="Pfam" id="PF13609">
    <property type="entry name" value="Porin_4"/>
    <property type="match status" value="1"/>
</dbReference>
<proteinExistence type="predicted"/>
<organism evidence="3 4">
    <name type="scientific">Chitinimonas taiwanensis DSM 18899</name>
    <dbReference type="NCBI Taxonomy" id="1121279"/>
    <lineage>
        <taxon>Bacteria</taxon>
        <taxon>Pseudomonadati</taxon>
        <taxon>Pseudomonadota</taxon>
        <taxon>Betaproteobacteria</taxon>
        <taxon>Neisseriales</taxon>
        <taxon>Chitinibacteraceae</taxon>
        <taxon>Chitinimonas</taxon>
    </lineage>
</organism>
<dbReference type="STRING" id="1121279.SAMN02745887_01773"/>
<feature type="signal peptide" evidence="1">
    <location>
        <begin position="1"/>
        <end position="21"/>
    </location>
</feature>
<dbReference type="GO" id="GO:0015288">
    <property type="term" value="F:porin activity"/>
    <property type="evidence" value="ECO:0007669"/>
    <property type="project" value="InterPro"/>
</dbReference>
<dbReference type="CDD" id="cd00342">
    <property type="entry name" value="gram_neg_porins"/>
    <property type="match status" value="1"/>
</dbReference>
<evidence type="ECO:0000256" key="1">
    <source>
        <dbReference type="SAM" id="SignalP"/>
    </source>
</evidence>
<dbReference type="RefSeq" id="WP_072428291.1">
    <property type="nucleotide sequence ID" value="NZ_FPKR01000006.1"/>
</dbReference>
<evidence type="ECO:0000259" key="2">
    <source>
        <dbReference type="Pfam" id="PF13609"/>
    </source>
</evidence>
<name>A0A1K2HHV3_9NEIS</name>
<dbReference type="InterPro" id="IPR033900">
    <property type="entry name" value="Gram_neg_porin_domain"/>
</dbReference>
<reference evidence="3 4" key="1">
    <citation type="submission" date="2016-11" db="EMBL/GenBank/DDBJ databases">
        <authorList>
            <person name="Jaros S."/>
            <person name="Januszkiewicz K."/>
            <person name="Wedrychowicz H."/>
        </authorList>
    </citation>
    <scope>NUCLEOTIDE SEQUENCE [LARGE SCALE GENOMIC DNA]</scope>
    <source>
        <strain evidence="3 4">DSM 18899</strain>
    </source>
</reference>
<dbReference type="SUPFAM" id="SSF56935">
    <property type="entry name" value="Porins"/>
    <property type="match status" value="1"/>
</dbReference>
<dbReference type="Gene3D" id="2.40.160.10">
    <property type="entry name" value="Porin"/>
    <property type="match status" value="1"/>
</dbReference>
<accession>A0A1K2HHV3</accession>
<evidence type="ECO:0000313" key="3">
    <source>
        <dbReference type="EMBL" id="SFZ75866.1"/>
    </source>
</evidence>
<keyword evidence="1" id="KW-0732">Signal</keyword>
<dbReference type="OrthoDB" id="8679056at2"/>
<keyword evidence="4" id="KW-1185">Reference proteome</keyword>
<dbReference type="Proteomes" id="UP000186513">
    <property type="component" value="Unassembled WGS sequence"/>
</dbReference>
<feature type="domain" description="Porin" evidence="2">
    <location>
        <begin position="8"/>
        <end position="328"/>
    </location>
</feature>
<gene>
    <name evidence="3" type="ORF">SAMN02745887_01773</name>
</gene>
<dbReference type="AlphaFoldDB" id="A0A1K2HHV3"/>
<evidence type="ECO:0000313" key="4">
    <source>
        <dbReference type="Proteomes" id="UP000186513"/>
    </source>
</evidence>
<feature type="chain" id="PRO_5012701687" evidence="1">
    <location>
        <begin position="22"/>
        <end position="353"/>
    </location>
</feature>
<dbReference type="InterPro" id="IPR023614">
    <property type="entry name" value="Porin_dom_sf"/>
</dbReference>
<dbReference type="GO" id="GO:0016020">
    <property type="term" value="C:membrane"/>
    <property type="evidence" value="ECO:0007669"/>
    <property type="project" value="InterPro"/>
</dbReference>